<comment type="caution">
    <text evidence="4">Lacks conserved residue(s) required for the propagation of feature annotation.</text>
</comment>
<dbReference type="PROSITE" id="PS50022">
    <property type="entry name" value="FA58C_3"/>
    <property type="match status" value="3"/>
</dbReference>
<feature type="domain" description="VWFC" evidence="9">
    <location>
        <begin position="1832"/>
        <end position="1903"/>
    </location>
</feature>
<evidence type="ECO:0000313" key="11">
    <source>
        <dbReference type="EMBL" id="KAF0304934.1"/>
    </source>
</evidence>
<evidence type="ECO:0000256" key="2">
    <source>
        <dbReference type="ARBA" id="ARBA00023157"/>
    </source>
</evidence>
<name>A0A6A4WMC1_AMPAM</name>
<feature type="domain" description="F5/8 type C" evidence="8">
    <location>
        <begin position="554"/>
        <end position="716"/>
    </location>
</feature>
<dbReference type="SUPFAM" id="SSF49785">
    <property type="entry name" value="Galactose-binding domain-like"/>
    <property type="match status" value="3"/>
</dbReference>
<evidence type="ECO:0000313" key="12">
    <source>
        <dbReference type="Proteomes" id="UP000440578"/>
    </source>
</evidence>
<evidence type="ECO:0000259" key="9">
    <source>
        <dbReference type="PROSITE" id="PS50184"/>
    </source>
</evidence>
<feature type="domain" description="F5/8 type C" evidence="8">
    <location>
        <begin position="201"/>
        <end position="355"/>
    </location>
</feature>
<dbReference type="SMART" id="SM00041">
    <property type="entry name" value="CT"/>
    <property type="match status" value="1"/>
</dbReference>
<feature type="compositionally biased region" description="Low complexity" evidence="6">
    <location>
        <begin position="1302"/>
        <end position="1318"/>
    </location>
</feature>
<feature type="compositionally biased region" description="Low complexity" evidence="6">
    <location>
        <begin position="2382"/>
        <end position="2397"/>
    </location>
</feature>
<feature type="region of interest" description="Disordered" evidence="6">
    <location>
        <begin position="1411"/>
        <end position="1434"/>
    </location>
</feature>
<feature type="disulfide bond" evidence="4">
    <location>
        <begin position="2296"/>
        <end position="2348"/>
    </location>
</feature>
<dbReference type="Gene3D" id="2.10.25.10">
    <property type="entry name" value="Laminin"/>
    <property type="match status" value="1"/>
</dbReference>
<dbReference type="Proteomes" id="UP000440578">
    <property type="component" value="Unassembled WGS sequence"/>
</dbReference>
<feature type="compositionally biased region" description="Low complexity" evidence="6">
    <location>
        <begin position="1547"/>
        <end position="1556"/>
    </location>
</feature>
<organism evidence="11 12">
    <name type="scientific">Amphibalanus amphitrite</name>
    <name type="common">Striped barnacle</name>
    <name type="synonym">Balanus amphitrite</name>
    <dbReference type="NCBI Taxonomy" id="1232801"/>
    <lineage>
        <taxon>Eukaryota</taxon>
        <taxon>Metazoa</taxon>
        <taxon>Ecdysozoa</taxon>
        <taxon>Arthropoda</taxon>
        <taxon>Crustacea</taxon>
        <taxon>Multicrustacea</taxon>
        <taxon>Cirripedia</taxon>
        <taxon>Thoracica</taxon>
        <taxon>Thoracicalcarea</taxon>
        <taxon>Balanomorpha</taxon>
        <taxon>Balanoidea</taxon>
        <taxon>Balanidae</taxon>
        <taxon>Amphibalaninae</taxon>
        <taxon>Amphibalanus</taxon>
    </lineage>
</organism>
<evidence type="ECO:0000256" key="1">
    <source>
        <dbReference type="ARBA" id="ARBA00022737"/>
    </source>
</evidence>
<evidence type="ECO:0000256" key="5">
    <source>
        <dbReference type="SAM" id="Coils"/>
    </source>
</evidence>
<dbReference type="SMART" id="SM00216">
    <property type="entry name" value="VWD"/>
    <property type="match status" value="1"/>
</dbReference>
<evidence type="ECO:0000256" key="3">
    <source>
        <dbReference type="ARBA" id="ARBA00023180"/>
    </source>
</evidence>
<dbReference type="SMART" id="SM00832">
    <property type="entry name" value="C8"/>
    <property type="match status" value="2"/>
</dbReference>
<dbReference type="EMBL" id="VIIS01000795">
    <property type="protein sequence ID" value="KAF0304934.1"/>
    <property type="molecule type" value="Genomic_DNA"/>
</dbReference>
<evidence type="ECO:0000259" key="10">
    <source>
        <dbReference type="PROSITE" id="PS51233"/>
    </source>
</evidence>
<dbReference type="Pfam" id="PF01826">
    <property type="entry name" value="TIL"/>
    <property type="match status" value="1"/>
</dbReference>
<dbReference type="PANTHER" id="PTHR11339">
    <property type="entry name" value="EXTRACELLULAR MATRIX GLYCOPROTEIN RELATED"/>
    <property type="match status" value="1"/>
</dbReference>
<evidence type="ECO:0000256" key="6">
    <source>
        <dbReference type="SAM" id="MobiDB-lite"/>
    </source>
</evidence>
<dbReference type="Pfam" id="PF08742">
    <property type="entry name" value="C8"/>
    <property type="match status" value="2"/>
</dbReference>
<dbReference type="SMART" id="SM00214">
    <property type="entry name" value="VWC"/>
    <property type="match status" value="3"/>
</dbReference>
<dbReference type="SMART" id="SM00231">
    <property type="entry name" value="FA58C"/>
    <property type="match status" value="3"/>
</dbReference>
<feature type="domain" description="VWFD" evidence="10">
    <location>
        <begin position="836"/>
        <end position="1008"/>
    </location>
</feature>
<dbReference type="PROSITE" id="PS01225">
    <property type="entry name" value="CTCK_2"/>
    <property type="match status" value="1"/>
</dbReference>
<dbReference type="Pfam" id="PF00754">
    <property type="entry name" value="F5_F8_type_C"/>
    <property type="match status" value="3"/>
</dbReference>
<gene>
    <name evidence="11" type="primary">HMCT_1</name>
    <name evidence="11" type="ORF">FJT64_023328</name>
</gene>
<evidence type="ECO:0000259" key="8">
    <source>
        <dbReference type="PROSITE" id="PS50022"/>
    </source>
</evidence>
<feature type="domain" description="CTCK" evidence="7">
    <location>
        <begin position="2252"/>
        <end position="2352"/>
    </location>
</feature>
<feature type="compositionally biased region" description="Basic and acidic residues" evidence="6">
    <location>
        <begin position="1485"/>
        <end position="1495"/>
    </location>
</feature>
<evidence type="ECO:0000259" key="7">
    <source>
        <dbReference type="PROSITE" id="PS01225"/>
    </source>
</evidence>
<keyword evidence="2 4" id="KW-1015">Disulfide bond</keyword>
<dbReference type="InterPro" id="IPR000421">
    <property type="entry name" value="FA58C"/>
</dbReference>
<feature type="coiled-coil region" evidence="5">
    <location>
        <begin position="1248"/>
        <end position="1275"/>
    </location>
</feature>
<dbReference type="SUPFAM" id="SSF57567">
    <property type="entry name" value="Serine protease inhibitors"/>
    <property type="match status" value="2"/>
</dbReference>
<feature type="domain" description="F5/8 type C" evidence="8">
    <location>
        <begin position="381"/>
        <end position="536"/>
    </location>
</feature>
<dbReference type="PANTHER" id="PTHR11339:SF402">
    <property type="entry name" value="VWFD DOMAIN-CONTAINING PROTEIN"/>
    <property type="match status" value="1"/>
</dbReference>
<dbReference type="CDD" id="cd19941">
    <property type="entry name" value="TIL"/>
    <property type="match status" value="2"/>
</dbReference>
<proteinExistence type="predicted"/>
<sequence length="2482" mass="270852">MLGKVKDACKPGCRLAGLGYRGCPAGYVWMDDERCVRTSECNCRLPNGKTARRQYTINPGQVQTAEDGCTQLQCVDNSVVYDSSGCQPTTPAPPPNCDLWGEWIDSTNPTVGDYEAEMLPWWESFCDEGYLKEIECQVADTGAPYDTTPDVGVTCNINSGLACNNKAQPDGRCHNYRIRYYCSCGEATTPTYPTIVPPEECDVKRFIPLVYGEEPLPDSSFTASSSASPEAAPAFAKILGQFQDARRSWMPAEDNQRQYLQVDLGSPEPVYAVKVVGNPALKAAVVKFELWISDDGENFQPLTNQRGLPQGLKSISALTDPQPVILPTPVTARYVRVVPKTWQTRIALKLEVFGCSETTETPTPTPTPTVIVTTVEPPPHCDEQQFISLLYGDDPLPDSSFSASSVVGPAMAAKYVKIKGSADDKVRSWTPSNNDQNQYLQVDLGAVQPVYAVTVMGNKAIASTVTEFEVLYSDDGTIYSYAVNQMGQRASLRAVEPLSSAPGRIILPVPFEGRYVRIHPTDWTTRITLKLELFGCSEATPTEISTTPTPPPRCLEEMGLENGLLDDSLITVSSELSPEHGASAVRPGGAGWIPKKSNNKQYIRVDLTDERTIDGLITTGVLVKGQPVPGYPGQFEPDETRSIGSYRVRYSQDGVNWIWVYNKSGRVKVFPGHSERTALSPMQNVFEQPLHARFVEIAPETWPEDGIGATVEVLGCYHPYRKYRLLPPVSYEVGSLFDLSNCQECVCGLGGERTCDRKDCPLCGGNLVSELSESCDCQCNPCPDGTRICLTSRTCLEEEKWCDGVKQCPDDEGDECDETTTTTTTTTTTPAPLLPQYCTLKGNTFNTFDSVEFKYQICHHTLAKREGIFDVTVHRVCNSECHREVRVTSLGEEVTLVPNVGVQYGGFSYDLTQAKSVRSKLDAFDISVTPGGSILFNAPQVGFAVIVNNIGNVVVGLNNKHAGDVEGLCGDFDGNRYNDKHKPDGTLAVSTAEFGDSWALPGEQETCEPPEKCQHTQQAFSICQKIRQEPFSRCHMAVQPDSFISSCLETTCDCLDAGKDTDKCRCEALTTYVTECLSLDPAIELDSWRTKHQCPSDCPPGEVYRDCYRPTCEPSCNHLDPCDILPDMCFSGCYCPDGQVRSDGRCVEPVECDDCKCAVYPGGGFETFDKKEIIFKTNCSYQAAGRDEPNGKYNFKVLVDNVNCHTTYDGRVSCTDDVRLEWASNVILLQRAGDLRRNSAGSWRSRRAASERSALAALRKKISRLERKMGRIENKGKSIPFKLAARMARYMARMRRLQQQSAPELTTAAPLTLTTTEPPAVPDSERRPTAAPATEPPSPITIDRLKAVAGALDRYSRYRPDEAVSRAYRRAELLEKRDPKLGLRALIRVARRARTTTPPPTTAEAVTELPVPQETLSAPPETVTAPPESSLSGRDRALVEQARRFSERRPAAQLSQVFRAALQAGSLAEFLQQYGGVVALIGSEDKDRDTAAERTDSEEEDTSRRTTETTPLRTETTPLRTETTPLRTETTLLRTETLGPAPAPVAAALVSTAPPARQRDREPTRTTEKPPPSPSPTDNEHQDRHEDGEYRGRRGRGYIHGYICVEVFVNGAMVEGFYHEYGWGSVSQPPQSAVLVTVPALHLEVSLHPVSGELSIQLPSKIYGGSVGGVCGNCNGSPEDEESRSPAFWLLDHERPDQCVSEKPPCVPPPADQDPCQALLDETVFGACHQLQDPAPLVAACQRRLCDDVTHDVCDELEQYARRCYESGLCLPWRSDELCGREDACPPTTEYRQCTGTCLKSCDKQDCPRLEMDGCFCPDGQVYENDVCVSAARCQFCDDEGHRAGDTWKPDNCTSCECQEGGLARCTQADCPDSASLECGADEVVTELEGTGTECCPPRYVCRPAPTTTTTEPPVHCPDVVEPTCNAAEGKRVERLTVNGCPVAVCECVPEKECPERLQLRPLNAGESYRNRTDTCCPLEEIVCNKTACPAPPQCPDGFLLRTNPETVADCCPHTFCRQPPDTCLVRLDVDIDIRTITADSDEGFVLKRAGEVWTDGFCDNCTCREVPGGDPPYQPVCVRVACQLPSEADEQEYVYEENEDSADLCCPELERTACRDNGKVYQPGNSWQPSIGGRPVDPCVTWTCENDPKHGVIKVSNREKCAKECRLGHTYVAPAPGSDQCCGECERTACVVGGVVHAEGEIWKSEDGCTEFTCERDFFDGQLTVMSMAALCRDVSDCPPENLYTDETGCCQRCNRTDNCHVKVVPPPETVGMFKQGECVNTEPVVGIINCKGACDSMAFFDTDTSTIQSGCKCCGATGTRQLDVRLTCETGNSIYHTFTVPDSCACSKCVSSSSELDSRSAGAFWQQSTGEDWAQQTGLPDPWGAGDGGADPWATDGGGGADPWATDGGGGGADPWATGGDPWAAGGGGGDPWATGGGKDAEFARQLGPEGSDEVLDSELLSLLGSVTDDSEDIGTGTIH</sequence>
<reference evidence="11 12" key="1">
    <citation type="submission" date="2019-07" db="EMBL/GenBank/DDBJ databases">
        <title>Draft genome assembly of a fouling barnacle, Amphibalanus amphitrite (Darwin, 1854): The first reference genome for Thecostraca.</title>
        <authorList>
            <person name="Kim W."/>
        </authorList>
    </citation>
    <scope>NUCLEOTIDE SEQUENCE [LARGE SCALE GENOMIC DNA]</scope>
    <source>
        <strain evidence="11">SNU_AA5</strain>
        <tissue evidence="11">Soma without cirri and trophi</tissue>
    </source>
</reference>
<dbReference type="Gene3D" id="2.60.120.260">
    <property type="entry name" value="Galactose-binding domain-like"/>
    <property type="match status" value="3"/>
</dbReference>
<dbReference type="InterPro" id="IPR006207">
    <property type="entry name" value="Cys_knot_C"/>
</dbReference>
<dbReference type="OrthoDB" id="6262482at2759"/>
<feature type="compositionally biased region" description="Low complexity" evidence="6">
    <location>
        <begin position="2416"/>
        <end position="2426"/>
    </location>
</feature>
<feature type="region of interest" description="Disordered" evidence="6">
    <location>
        <begin position="1547"/>
        <end position="1592"/>
    </location>
</feature>
<dbReference type="SUPFAM" id="SSF57603">
    <property type="entry name" value="FnI-like domain"/>
    <property type="match status" value="1"/>
</dbReference>
<dbReference type="InterPro" id="IPR050780">
    <property type="entry name" value="Mucin_vWF_Thrombospondin_sf"/>
</dbReference>
<dbReference type="InterPro" id="IPR014853">
    <property type="entry name" value="VWF/SSPO/ZAN-like_Cys-rich_dom"/>
</dbReference>
<feature type="region of interest" description="Disordered" evidence="6">
    <location>
        <begin position="2363"/>
        <end position="2454"/>
    </location>
</feature>
<feature type="region of interest" description="Disordered" evidence="6">
    <location>
        <begin position="1295"/>
        <end position="1340"/>
    </location>
</feature>
<dbReference type="InterPro" id="IPR036084">
    <property type="entry name" value="Ser_inhib-like_sf"/>
</dbReference>
<feature type="compositionally biased region" description="Basic and acidic residues" evidence="6">
    <location>
        <begin position="1557"/>
        <end position="1568"/>
    </location>
</feature>
<feature type="compositionally biased region" description="Gly residues" evidence="6">
    <location>
        <begin position="2398"/>
        <end position="2415"/>
    </location>
</feature>
<keyword evidence="5" id="KW-0175">Coiled coil</keyword>
<feature type="compositionally biased region" description="Basic and acidic residues" evidence="6">
    <location>
        <begin position="1578"/>
        <end position="1592"/>
    </location>
</feature>
<dbReference type="InterPro" id="IPR008979">
    <property type="entry name" value="Galactose-bd-like_sf"/>
</dbReference>
<keyword evidence="1" id="KW-0677">Repeat</keyword>
<feature type="region of interest" description="Disordered" evidence="6">
    <location>
        <begin position="1485"/>
        <end position="1530"/>
    </location>
</feature>
<accession>A0A6A4WMC1</accession>
<comment type="caution">
    <text evidence="11">The sequence shown here is derived from an EMBL/GenBank/DDBJ whole genome shotgun (WGS) entry which is preliminary data.</text>
</comment>
<protein>
    <submittedName>
        <fullName evidence="11">Hemocytin</fullName>
    </submittedName>
</protein>
<feature type="compositionally biased region" description="Low complexity" evidence="6">
    <location>
        <begin position="1508"/>
        <end position="1530"/>
    </location>
</feature>
<dbReference type="PROSITE" id="PS01285">
    <property type="entry name" value="FA58C_1"/>
    <property type="match status" value="1"/>
</dbReference>
<feature type="compositionally biased region" description="Polar residues" evidence="6">
    <location>
        <begin position="2367"/>
        <end position="2380"/>
    </location>
</feature>
<keyword evidence="3" id="KW-0325">Glycoprotein</keyword>
<feature type="disulfide bond" evidence="4">
    <location>
        <begin position="2292"/>
        <end position="2346"/>
    </location>
</feature>
<keyword evidence="12" id="KW-1185">Reference proteome</keyword>
<dbReference type="PROSITE" id="PS01185">
    <property type="entry name" value="CTCK_1"/>
    <property type="match status" value="1"/>
</dbReference>
<dbReference type="PROSITE" id="PS51233">
    <property type="entry name" value="VWFD"/>
    <property type="match status" value="1"/>
</dbReference>
<dbReference type="Pfam" id="PF00094">
    <property type="entry name" value="VWD"/>
    <property type="match status" value="2"/>
</dbReference>
<dbReference type="CDD" id="cd00057">
    <property type="entry name" value="FA58C"/>
    <property type="match status" value="2"/>
</dbReference>
<dbReference type="InterPro" id="IPR001846">
    <property type="entry name" value="VWF_type-D"/>
</dbReference>
<feature type="compositionally biased region" description="Gly residues" evidence="6">
    <location>
        <begin position="2427"/>
        <end position="2440"/>
    </location>
</feature>
<evidence type="ECO:0000256" key="4">
    <source>
        <dbReference type="PROSITE-ProRule" id="PRU00039"/>
    </source>
</evidence>
<dbReference type="PROSITE" id="PS50184">
    <property type="entry name" value="VWFC_2"/>
    <property type="match status" value="1"/>
</dbReference>
<dbReference type="InterPro" id="IPR001007">
    <property type="entry name" value="VWF_dom"/>
</dbReference>
<dbReference type="InterPro" id="IPR002919">
    <property type="entry name" value="TIL_dom"/>
</dbReference>